<proteinExistence type="predicted"/>
<dbReference type="EMBL" id="CABVHF010000009">
    <property type="protein sequence ID" value="VVM94132.1"/>
    <property type="molecule type" value="Genomic_DNA"/>
</dbReference>
<gene>
    <name evidence="1" type="ORF">PS631_02997</name>
</gene>
<organism evidence="1 2">
    <name type="scientific">Pseudomonas fluorescens</name>
    <dbReference type="NCBI Taxonomy" id="294"/>
    <lineage>
        <taxon>Bacteria</taxon>
        <taxon>Pseudomonadati</taxon>
        <taxon>Pseudomonadota</taxon>
        <taxon>Gammaproteobacteria</taxon>
        <taxon>Pseudomonadales</taxon>
        <taxon>Pseudomonadaceae</taxon>
        <taxon>Pseudomonas</taxon>
    </lineage>
</organism>
<accession>A0A5E6TNP2</accession>
<evidence type="ECO:0000313" key="1">
    <source>
        <dbReference type="EMBL" id="VVM94132.1"/>
    </source>
</evidence>
<name>A0A5E6TNP2_PSEFL</name>
<reference evidence="1 2" key="1">
    <citation type="submission" date="2019-09" db="EMBL/GenBank/DDBJ databases">
        <authorList>
            <person name="Chandra G."/>
            <person name="Truman W A."/>
        </authorList>
    </citation>
    <scope>NUCLEOTIDE SEQUENCE [LARGE SCALE GENOMIC DNA]</scope>
    <source>
        <strain evidence="1">PS631</strain>
    </source>
</reference>
<dbReference type="AlphaFoldDB" id="A0A5E6TNP2"/>
<protein>
    <submittedName>
        <fullName evidence="1">Uncharacterized protein</fullName>
    </submittedName>
</protein>
<sequence>MADPLDKAAASALPTLGEGCLARFDPDAMSDEHGTEFVGAAELWQLLNPFADGASAGVAVAPAGRQTPAPRPVGKSNK</sequence>
<dbReference type="Proteomes" id="UP000399692">
    <property type="component" value="Unassembled WGS sequence"/>
</dbReference>
<dbReference type="OrthoDB" id="6966321at2"/>
<evidence type="ECO:0000313" key="2">
    <source>
        <dbReference type="Proteomes" id="UP000399692"/>
    </source>
</evidence>